<organism evidence="1 2">
    <name type="scientific">Bodo saltans</name>
    <name type="common">Flagellated protozoan</name>
    <dbReference type="NCBI Taxonomy" id="75058"/>
    <lineage>
        <taxon>Eukaryota</taxon>
        <taxon>Discoba</taxon>
        <taxon>Euglenozoa</taxon>
        <taxon>Kinetoplastea</taxon>
        <taxon>Metakinetoplastina</taxon>
        <taxon>Eubodonida</taxon>
        <taxon>Bodonidae</taxon>
        <taxon>Bodo</taxon>
    </lineage>
</organism>
<dbReference type="EMBL" id="CYKH01001919">
    <property type="protein sequence ID" value="CUG91403.1"/>
    <property type="molecule type" value="Genomic_DNA"/>
</dbReference>
<proteinExistence type="predicted"/>
<gene>
    <name evidence="1" type="ORF">BSAL_31890</name>
</gene>
<evidence type="ECO:0000313" key="1">
    <source>
        <dbReference type="EMBL" id="CUG91403.1"/>
    </source>
</evidence>
<dbReference type="VEuPathDB" id="TriTrypDB:BSAL_31890"/>
<dbReference type="AlphaFoldDB" id="A0A0S4JLY6"/>
<protein>
    <submittedName>
        <fullName evidence="1">Uncharacterized protein</fullName>
    </submittedName>
</protein>
<accession>A0A0S4JLY6</accession>
<name>A0A0S4JLY6_BODSA</name>
<sequence length="148" mass="16196">MEGFYASVEVEDGKLERVDIPNFPSVFFDMFAAKDAQLNDDGAIKTKLGKGLEAPKKTLSSSSFVMLSNAVGTLVKKHPRTHHTPPSSVSTSYKRLQHALARRHHFCFLPSNSSNNQAEDDGVVFLRDKFDGAPNVDRAPTMGSLGCL</sequence>
<keyword evidence="2" id="KW-1185">Reference proteome</keyword>
<evidence type="ECO:0000313" key="2">
    <source>
        <dbReference type="Proteomes" id="UP000051952"/>
    </source>
</evidence>
<reference evidence="2" key="1">
    <citation type="submission" date="2015-09" db="EMBL/GenBank/DDBJ databases">
        <authorList>
            <consortium name="Pathogen Informatics"/>
        </authorList>
    </citation>
    <scope>NUCLEOTIDE SEQUENCE [LARGE SCALE GENOMIC DNA]</scope>
    <source>
        <strain evidence="2">Lake Konstanz</strain>
    </source>
</reference>
<dbReference type="Proteomes" id="UP000051952">
    <property type="component" value="Unassembled WGS sequence"/>
</dbReference>